<evidence type="ECO:0000313" key="8">
    <source>
        <dbReference type="Proteomes" id="UP000061489"/>
    </source>
</evidence>
<accession>W5YF79</accession>
<proteinExistence type="inferred from homology"/>
<organism evidence="7 8">
    <name type="scientific">Marinobacter similis</name>
    <dbReference type="NCBI Taxonomy" id="1420916"/>
    <lineage>
        <taxon>Bacteria</taxon>
        <taxon>Pseudomonadati</taxon>
        <taxon>Pseudomonadota</taxon>
        <taxon>Gammaproteobacteria</taxon>
        <taxon>Pseudomonadales</taxon>
        <taxon>Marinobacteraceae</taxon>
        <taxon>Marinobacter</taxon>
    </lineage>
</organism>
<comment type="similarity">
    <text evidence="2">Belongs to the zinc-containing alcohol dehydrogenase family.</text>
</comment>
<comment type="cofactor">
    <cofactor evidence="1">
        <name>Zn(2+)</name>
        <dbReference type="ChEBI" id="CHEBI:29105"/>
    </cofactor>
</comment>
<evidence type="ECO:0000259" key="6">
    <source>
        <dbReference type="Pfam" id="PF01262"/>
    </source>
</evidence>
<feature type="domain" description="Alanine dehydrogenase/pyridine nucleotide transhydrogenase NAD(H)-binding" evidence="6">
    <location>
        <begin position="158"/>
        <end position="209"/>
    </location>
</feature>
<protein>
    <submittedName>
        <fullName evidence="7">Dehydrogenase</fullName>
    </submittedName>
</protein>
<dbReference type="STRING" id="1420916.AU14_00860"/>
<dbReference type="Proteomes" id="UP000061489">
    <property type="component" value="Chromosome"/>
</dbReference>
<evidence type="ECO:0000256" key="5">
    <source>
        <dbReference type="ARBA" id="ARBA00023002"/>
    </source>
</evidence>
<dbReference type="Pfam" id="PF01262">
    <property type="entry name" value="AlaDh_PNT_C"/>
    <property type="match status" value="1"/>
</dbReference>
<dbReference type="AlphaFoldDB" id="W5YF79"/>
<reference evidence="7 8" key="1">
    <citation type="journal article" date="2014" name="Genome Announc.">
        <title>Draft Genome Sequences of Marinobacter similis A3d10T and Marinobacter salarius R9SW1T.</title>
        <authorList>
            <person name="Ivanova E.P."/>
            <person name="Ng H.J."/>
            <person name="Webb H.K."/>
            <person name="Feng G."/>
            <person name="Oshima K."/>
            <person name="Hattori M."/>
            <person name="Ohkuma M."/>
            <person name="Sergeev A.F."/>
            <person name="Mikhailov V.V."/>
            <person name="Crawford R.J."/>
            <person name="Sawabe T."/>
        </authorList>
    </citation>
    <scope>NUCLEOTIDE SEQUENCE [LARGE SCALE GENOMIC DNA]</scope>
    <source>
        <strain evidence="7 8">A3d10</strain>
    </source>
</reference>
<evidence type="ECO:0000256" key="2">
    <source>
        <dbReference type="ARBA" id="ARBA00008072"/>
    </source>
</evidence>
<evidence type="ECO:0000256" key="3">
    <source>
        <dbReference type="ARBA" id="ARBA00022723"/>
    </source>
</evidence>
<keyword evidence="4" id="KW-0862">Zinc</keyword>
<dbReference type="KEGG" id="msx:AU14_00860"/>
<dbReference type="Gene3D" id="3.40.50.720">
    <property type="entry name" value="NAD(P)-binding Rossmann-like Domain"/>
    <property type="match status" value="1"/>
</dbReference>
<dbReference type="Gene3D" id="3.90.180.10">
    <property type="entry name" value="Medium-chain alcohol dehydrogenases, catalytic domain"/>
    <property type="match status" value="1"/>
</dbReference>
<dbReference type="SUPFAM" id="SSF50129">
    <property type="entry name" value="GroES-like"/>
    <property type="match status" value="1"/>
</dbReference>
<evidence type="ECO:0000256" key="4">
    <source>
        <dbReference type="ARBA" id="ARBA00022833"/>
    </source>
</evidence>
<gene>
    <name evidence="7" type="ORF">AU14_00860</name>
</gene>
<name>W5YF79_9GAMM</name>
<dbReference type="HOGENOM" id="CLU_026673_9_0_6"/>
<dbReference type="PANTHER" id="PTHR43350:SF19">
    <property type="entry name" value="D-GULOSIDE 3-DEHYDROGENASE"/>
    <property type="match status" value="1"/>
</dbReference>
<sequence length="333" mass="36702">MQLDNGQEIGDSLAWWVTGPGEGALRHVPVRSGENNANCGWVTVEARYSGISRGTEALVFRGQVPESEFQRMRAPFQQGEFPFPVKYGYANVGRVISGPKHLEGRPVFCLFPHQQRFQVPQEAVQVIPDNVPAERAVLAANLETAINGLWDALPAVGDRILVVGLGVVGLLVAWLARQIPGTQVTAIDLNPARRTQAEALGLRFAECPDENDYDLVFHTSGHPSGLPTALSVAGQESKVVEMSWYGSQRVEAPLGEAFHSRRLTLRSSQVGQIPSYQQPRWNYGRRMRLALELLADDRLDCLITGETRFADLPEAMGDILANDGHTLCHRIVY</sequence>
<evidence type="ECO:0000313" key="7">
    <source>
        <dbReference type="EMBL" id="AHI27751.1"/>
    </source>
</evidence>
<dbReference type="EMBL" id="CP007151">
    <property type="protein sequence ID" value="AHI27751.1"/>
    <property type="molecule type" value="Genomic_DNA"/>
</dbReference>
<keyword evidence="3" id="KW-0479">Metal-binding</keyword>
<dbReference type="SUPFAM" id="SSF51735">
    <property type="entry name" value="NAD(P)-binding Rossmann-fold domains"/>
    <property type="match status" value="1"/>
</dbReference>
<dbReference type="InterPro" id="IPR007698">
    <property type="entry name" value="AlaDH/PNT_NAD(H)-bd"/>
</dbReference>
<dbReference type="CDD" id="cd08255">
    <property type="entry name" value="2-desacetyl-2-hydroxyethyl_bacteriochlorophyllide_like"/>
    <property type="match status" value="1"/>
</dbReference>
<dbReference type="OrthoDB" id="9781588at2"/>
<dbReference type="InterPro" id="IPR011032">
    <property type="entry name" value="GroES-like_sf"/>
</dbReference>
<keyword evidence="8" id="KW-1185">Reference proteome</keyword>
<dbReference type="GO" id="GO:0016491">
    <property type="term" value="F:oxidoreductase activity"/>
    <property type="evidence" value="ECO:0007669"/>
    <property type="project" value="UniProtKB-KW"/>
</dbReference>
<keyword evidence="5" id="KW-0560">Oxidoreductase</keyword>
<dbReference type="GO" id="GO:0046872">
    <property type="term" value="F:metal ion binding"/>
    <property type="evidence" value="ECO:0007669"/>
    <property type="project" value="UniProtKB-KW"/>
</dbReference>
<dbReference type="RefSeq" id="WP_094191110.1">
    <property type="nucleotide sequence ID" value="NZ_CP007151.1"/>
</dbReference>
<dbReference type="InterPro" id="IPR036291">
    <property type="entry name" value="NAD(P)-bd_dom_sf"/>
</dbReference>
<evidence type="ECO:0000256" key="1">
    <source>
        <dbReference type="ARBA" id="ARBA00001947"/>
    </source>
</evidence>
<dbReference type="PANTHER" id="PTHR43350">
    <property type="entry name" value="NAD-DEPENDENT ALCOHOL DEHYDROGENASE"/>
    <property type="match status" value="1"/>
</dbReference>